<evidence type="ECO:0000313" key="4">
    <source>
        <dbReference type="Proteomes" id="UP000037179"/>
    </source>
</evidence>
<protein>
    <submittedName>
        <fullName evidence="3">Uncharacterized protein</fullName>
    </submittedName>
</protein>
<keyword evidence="4" id="KW-1185">Reference proteome</keyword>
<reference evidence="4" key="1">
    <citation type="submission" date="2015-07" db="EMBL/GenBank/DDBJ databases">
        <title>Nocardia seriolae U-1 whole genome shotgun sequence.</title>
        <authorList>
            <person name="Imajoh M."/>
            <person name="Fukumoto Y."/>
            <person name="Sukeda M."/>
            <person name="Yamane J."/>
            <person name="Yamasaki K."/>
            <person name="Shimizu M."/>
            <person name="Ohnishi K."/>
            <person name="Oshima S."/>
        </authorList>
    </citation>
    <scope>NUCLEOTIDE SEQUENCE [LARGE SCALE GENOMIC DNA]</scope>
    <source>
        <strain evidence="4">U-1</strain>
    </source>
</reference>
<accession>A0A0B8N920</accession>
<evidence type="ECO:0000256" key="1">
    <source>
        <dbReference type="SAM" id="SignalP"/>
    </source>
</evidence>
<gene>
    <name evidence="2" type="ORF">NS506_02043</name>
    <name evidence="3" type="ORF">NSK11_contig00076-0001</name>
</gene>
<organism evidence="3 4">
    <name type="scientific">Nocardia seriolae</name>
    <dbReference type="NCBI Taxonomy" id="37332"/>
    <lineage>
        <taxon>Bacteria</taxon>
        <taxon>Bacillati</taxon>
        <taxon>Actinomycetota</taxon>
        <taxon>Actinomycetes</taxon>
        <taxon>Mycobacteriales</taxon>
        <taxon>Nocardiaceae</taxon>
        <taxon>Nocardia</taxon>
    </lineage>
</organism>
<feature type="signal peptide" evidence="1">
    <location>
        <begin position="1"/>
        <end position="27"/>
    </location>
</feature>
<feature type="chain" id="PRO_5014509400" evidence="1">
    <location>
        <begin position="28"/>
        <end position="110"/>
    </location>
</feature>
<dbReference type="EMBL" id="CP017839">
    <property type="protein sequence ID" value="APA96110.1"/>
    <property type="molecule type" value="Genomic_DNA"/>
</dbReference>
<dbReference type="GeneID" id="93370177"/>
<dbReference type="KEGG" id="nsr:NS506_02043"/>
<name>A0A0B8N920_9NOCA</name>
<dbReference type="RefSeq" id="WP_033090917.1">
    <property type="nucleotide sequence ID" value="NZ_AP017900.1"/>
</dbReference>
<dbReference type="AlphaFoldDB" id="A0A0B8N920"/>
<reference evidence="2 5" key="3">
    <citation type="submission" date="2016-10" db="EMBL/GenBank/DDBJ databases">
        <title>Genome sequence of Nocardia seriolae strain EM150506, isolated from Anguila japonica.</title>
        <authorList>
            <person name="Han H.-J."/>
        </authorList>
    </citation>
    <scope>NUCLEOTIDE SEQUENCE [LARGE SCALE GENOMIC DNA]</scope>
    <source>
        <strain evidence="2 5">EM150506</strain>
    </source>
</reference>
<dbReference type="Proteomes" id="UP000037179">
    <property type="component" value="Unassembled WGS sequence"/>
</dbReference>
<proteinExistence type="predicted"/>
<dbReference type="EMBL" id="BBYQ01000076">
    <property type="protein sequence ID" value="GAP30245.1"/>
    <property type="molecule type" value="Genomic_DNA"/>
</dbReference>
<dbReference type="Proteomes" id="UP000180166">
    <property type="component" value="Chromosome"/>
</dbReference>
<evidence type="ECO:0000313" key="5">
    <source>
        <dbReference type="Proteomes" id="UP000180166"/>
    </source>
</evidence>
<evidence type="ECO:0000313" key="2">
    <source>
        <dbReference type="EMBL" id="APA96110.1"/>
    </source>
</evidence>
<sequence>MKQYSVFGLGVTLIMASGLFAAPPALAQEFAPGVNCVARMCTNETDDPYLVLWQVTCLKTSPSPGETTGIATTVTDQFSETVPAHATLSVDTDCKQGVTLSYFITGVQVA</sequence>
<keyword evidence="1" id="KW-0732">Signal</keyword>
<evidence type="ECO:0000313" key="3">
    <source>
        <dbReference type="EMBL" id="GAP30245.1"/>
    </source>
</evidence>
<reference evidence="3 4" key="2">
    <citation type="journal article" date="2016" name="Genome Announc.">
        <title>Draft Genome Sequence of Erythromycin- and Oxytetracycline-Sensitive Nocardia seriolae Strain U-1 (NBRC 110359).</title>
        <authorList>
            <person name="Imajoh M."/>
            <person name="Sukeda M."/>
            <person name="Shimizu M."/>
            <person name="Yamane J."/>
            <person name="Ohnishi K."/>
            <person name="Oshima S."/>
        </authorList>
    </citation>
    <scope>NUCLEOTIDE SEQUENCE [LARGE SCALE GENOMIC DNA]</scope>
    <source>
        <strain evidence="3 4">U-1</strain>
    </source>
</reference>